<dbReference type="PANTHER" id="PTHR37475">
    <property type="entry name" value="ZYGOTE-SPECIFIC CLASS V COPY B GENE PROTEIN"/>
    <property type="match status" value="1"/>
</dbReference>
<keyword evidence="2" id="KW-1185">Reference proteome</keyword>
<dbReference type="AlphaFoldDB" id="A0AAD9PWE8"/>
<reference evidence="1" key="1">
    <citation type="journal article" date="2023" name="G3 (Bethesda)">
        <title>Whole genome assembly and annotation of the endangered Caribbean coral Acropora cervicornis.</title>
        <authorList>
            <person name="Selwyn J.D."/>
            <person name="Vollmer S.V."/>
        </authorList>
    </citation>
    <scope>NUCLEOTIDE SEQUENCE</scope>
    <source>
        <strain evidence="1">K2</strain>
    </source>
</reference>
<dbReference type="Proteomes" id="UP001249851">
    <property type="component" value="Unassembled WGS sequence"/>
</dbReference>
<protein>
    <recommendedName>
        <fullName evidence="3">Zygote-specific protein</fullName>
    </recommendedName>
</protein>
<evidence type="ECO:0000313" key="2">
    <source>
        <dbReference type="Proteomes" id="UP001249851"/>
    </source>
</evidence>
<dbReference type="EMBL" id="JARQWQ010000112">
    <property type="protein sequence ID" value="KAK2550313.1"/>
    <property type="molecule type" value="Genomic_DNA"/>
</dbReference>
<dbReference type="PANTHER" id="PTHR37475:SF1">
    <property type="entry name" value="ZYGOTE-SPECIFIC PROTEIN"/>
    <property type="match status" value="1"/>
</dbReference>
<organism evidence="1 2">
    <name type="scientific">Acropora cervicornis</name>
    <name type="common">Staghorn coral</name>
    <dbReference type="NCBI Taxonomy" id="6130"/>
    <lineage>
        <taxon>Eukaryota</taxon>
        <taxon>Metazoa</taxon>
        <taxon>Cnidaria</taxon>
        <taxon>Anthozoa</taxon>
        <taxon>Hexacorallia</taxon>
        <taxon>Scleractinia</taxon>
        <taxon>Astrocoeniina</taxon>
        <taxon>Acroporidae</taxon>
        <taxon>Acropora</taxon>
    </lineage>
</organism>
<dbReference type="PROSITE" id="PS51257">
    <property type="entry name" value="PROKAR_LIPOPROTEIN"/>
    <property type="match status" value="1"/>
</dbReference>
<name>A0AAD9PWE8_ACRCE</name>
<sequence length="74" mass="7061">MLLLLTRTARPGPLAYGICQTGCNTVWVACVAAAGGVAGVSTGGAGVPASILACNSAQGVCMAVCVAAGLLPTL</sequence>
<comment type="caution">
    <text evidence="1">The sequence shown here is derived from an EMBL/GenBank/DDBJ whole genome shotgun (WGS) entry which is preliminary data.</text>
</comment>
<reference evidence="1" key="2">
    <citation type="journal article" date="2023" name="Science">
        <title>Genomic signatures of disease resistance in endangered staghorn corals.</title>
        <authorList>
            <person name="Vollmer S.V."/>
            <person name="Selwyn J.D."/>
            <person name="Despard B.A."/>
            <person name="Roesel C.L."/>
        </authorList>
    </citation>
    <scope>NUCLEOTIDE SEQUENCE</scope>
    <source>
        <strain evidence="1">K2</strain>
    </source>
</reference>
<evidence type="ECO:0000313" key="1">
    <source>
        <dbReference type="EMBL" id="KAK2550313.1"/>
    </source>
</evidence>
<accession>A0AAD9PWE8</accession>
<proteinExistence type="predicted"/>
<gene>
    <name evidence="1" type="ORF">P5673_029003</name>
</gene>
<evidence type="ECO:0008006" key="3">
    <source>
        <dbReference type="Google" id="ProtNLM"/>
    </source>
</evidence>